<evidence type="ECO:0000313" key="1">
    <source>
        <dbReference type="EMBL" id="AIL48103.1"/>
    </source>
</evidence>
<organismHost>
    <name type="scientific">Erythrocebus patas</name>
    <name type="common">Red guenon</name>
    <name type="synonym">Cercopithecus patas</name>
    <dbReference type="NCBI Taxonomy" id="9538"/>
</organismHost>
<organism evidence="1 2">
    <name type="scientific">Simian hemorrhagic fever virus</name>
    <name type="common">SHFV</name>
    <dbReference type="NCBI Taxonomy" id="38143"/>
    <lineage>
        <taxon>Viruses</taxon>
        <taxon>Riboviria</taxon>
        <taxon>Orthornavirae</taxon>
        <taxon>Pisuviricota</taxon>
        <taxon>Pisoniviricetes</taxon>
        <taxon>Nidovirales</taxon>
        <taxon>Arnidovirineae</taxon>
        <taxon>Arteriviridae</taxon>
        <taxon>Simarterivirinae</taxon>
        <taxon>Deltaarterivirus</taxon>
        <taxon>Hedartevirus</taxon>
        <taxon>Deltaarterivirus hemfev</taxon>
    </lineage>
</organism>
<dbReference type="Proteomes" id="UP000127538">
    <property type="component" value="Genome"/>
</dbReference>
<proteinExistence type="predicted"/>
<gene>
    <name evidence="1" type="primary">ORF3</name>
</gene>
<dbReference type="EMBL" id="KM371105">
    <property type="protein sequence ID" value="AIL48088.1"/>
    <property type="molecule type" value="Genomic_RNA"/>
</dbReference>
<name>A0A077EPK0_SHFV</name>
<protein>
    <submittedName>
        <fullName evidence="1">GP3 protein</fullName>
    </submittedName>
</protein>
<dbReference type="EMBL" id="KM371106">
    <property type="protein sequence ID" value="AIL48103.1"/>
    <property type="molecule type" value="Genomic_RNA"/>
</dbReference>
<reference evidence="2 3" key="1">
    <citation type="submission" date="2014-08" db="EMBL/GenBank/DDBJ databases">
        <title>Genome sequences of Simian hemorrhagic fever virus variant NIH LVR42-0/M6941 isolates (Arterivirdae: Arterivirus).</title>
        <authorList>
            <person name="Lauck M."/>
            <person name="Palacios G."/>
            <person name="Wiley M."/>
            <person name="Li Y."/>
            <person name="Fang Y."/>
            <person name="Lackemeyer M.G."/>
            <person name="Cai Y."/>
            <person name="Bailey A.L."/>
            <person name="Postnikova E."/>
            <person name="Radoshitzky S.R."/>
            <person name="Johnson R.F."/>
            <person name="Alkhovsky S.V."/>
            <person name="Deriabin P.G."/>
            <person name="Friedrich T.C."/>
            <person name="Goldberg T.L."/>
            <person name="Jahrling P.B."/>
            <person name="O'Connor D.H."/>
            <person name="Kuhn J.H."/>
        </authorList>
    </citation>
    <scope>NUCLEOTIDE SEQUENCE [LARGE SCALE GENOMIC DNA]</scope>
    <source>
        <strain evidence="1">LVR 42-0/M6941</strain>
    </source>
</reference>
<dbReference type="Proteomes" id="UP000173045">
    <property type="component" value="Genome"/>
</dbReference>
<evidence type="ECO:0000313" key="2">
    <source>
        <dbReference type="Proteomes" id="UP000127538"/>
    </source>
</evidence>
<sequence>MDVRGPQVTQACGRLLLLCLLFLTCSANQTHICFRNIQTQVKLHFNTSVLACLYRGNVVIDQNIEPACSGPTGIQTRQSDSEDTVLPTAIDLDFLALLLHSLKYFPVLFNATSVQFDNETLCYIANLTYSSNSTSLLGTTVAYWETQPLPVLLLTLCLQICLLLPAIPPVPKNSGIKLA</sequence>
<accession>A0A077EPK0</accession>
<evidence type="ECO:0000313" key="3">
    <source>
        <dbReference type="Proteomes" id="UP000173045"/>
    </source>
</evidence>
<organismHost>
    <name type="scientific">Macaca</name>
    <name type="common">macaques</name>
    <dbReference type="NCBI Taxonomy" id="9539"/>
</organismHost>